<feature type="signal peptide" evidence="1">
    <location>
        <begin position="1"/>
        <end position="17"/>
    </location>
</feature>
<proteinExistence type="predicted"/>
<name>A0ABS7GJP7_9BACT</name>
<keyword evidence="3" id="KW-1185">Reference proteome</keyword>
<evidence type="ECO:0000256" key="1">
    <source>
        <dbReference type="SAM" id="SignalP"/>
    </source>
</evidence>
<dbReference type="EMBL" id="JAICCF010000004">
    <property type="protein sequence ID" value="MBW8686683.1"/>
    <property type="molecule type" value="Genomic_DNA"/>
</dbReference>
<evidence type="ECO:0000313" key="3">
    <source>
        <dbReference type="Proteomes" id="UP000812961"/>
    </source>
</evidence>
<keyword evidence="1" id="KW-0732">Signal</keyword>
<dbReference type="PROSITE" id="PS51257">
    <property type="entry name" value="PROKAR_LIPOPROTEIN"/>
    <property type="match status" value="1"/>
</dbReference>
<accession>A0ABS7GJP7</accession>
<sequence>MRRIALLLLSLILFAGACKKGTDEEPTPDPVATTGGSFTIDGKTYMADYADWSGRNGLRIANLPQAPDYIVNSIEIAIDSLYFSNTFTYRRHNDATYDKKKNFFDALITYTPSGVFGQGRGIAGVTAGNVNVTRKEEIFTVGFDIIVAGKPVTGSYTGKIVGRK</sequence>
<gene>
    <name evidence="2" type="ORF">K1Y79_20250</name>
</gene>
<evidence type="ECO:0000313" key="2">
    <source>
        <dbReference type="EMBL" id="MBW8686683.1"/>
    </source>
</evidence>
<dbReference type="Proteomes" id="UP000812961">
    <property type="component" value="Unassembled WGS sequence"/>
</dbReference>
<protein>
    <recommendedName>
        <fullName evidence="4">Lipid-binding hydrolase</fullName>
    </recommendedName>
</protein>
<feature type="chain" id="PRO_5047488326" description="Lipid-binding hydrolase" evidence="1">
    <location>
        <begin position="18"/>
        <end position="164"/>
    </location>
</feature>
<reference evidence="2 3" key="1">
    <citation type="submission" date="2021-08" db="EMBL/GenBank/DDBJ databases">
        <title>The genome sequence of Chitinophaga sp. B61.</title>
        <authorList>
            <person name="Zhang X."/>
        </authorList>
    </citation>
    <scope>NUCLEOTIDE SEQUENCE [LARGE SCALE GENOMIC DNA]</scope>
    <source>
        <strain evidence="2 3">B61</strain>
    </source>
</reference>
<comment type="caution">
    <text evidence="2">The sequence shown here is derived from an EMBL/GenBank/DDBJ whole genome shotgun (WGS) entry which is preliminary data.</text>
</comment>
<evidence type="ECO:0008006" key="4">
    <source>
        <dbReference type="Google" id="ProtNLM"/>
    </source>
</evidence>
<organism evidence="2 3">
    <name type="scientific">Chitinophaga rhizophila</name>
    <dbReference type="NCBI Taxonomy" id="2866212"/>
    <lineage>
        <taxon>Bacteria</taxon>
        <taxon>Pseudomonadati</taxon>
        <taxon>Bacteroidota</taxon>
        <taxon>Chitinophagia</taxon>
        <taxon>Chitinophagales</taxon>
        <taxon>Chitinophagaceae</taxon>
        <taxon>Chitinophaga</taxon>
    </lineage>
</organism>
<dbReference type="RefSeq" id="WP_220252019.1">
    <property type="nucleotide sequence ID" value="NZ_JAICCF010000004.1"/>
</dbReference>